<evidence type="ECO:0008006" key="3">
    <source>
        <dbReference type="Google" id="ProtNLM"/>
    </source>
</evidence>
<organism evidence="1 2">
    <name type="scientific">Alkalithermobacter paradoxus</name>
    <dbReference type="NCBI Taxonomy" id="29349"/>
    <lineage>
        <taxon>Bacteria</taxon>
        <taxon>Bacillati</taxon>
        <taxon>Bacillota</taxon>
        <taxon>Clostridia</taxon>
        <taxon>Peptostreptococcales</taxon>
        <taxon>Tepidibacteraceae</taxon>
        <taxon>Alkalithermobacter</taxon>
    </lineage>
</organism>
<gene>
    <name evidence="1" type="ORF">CLOTH_14100</name>
</gene>
<dbReference type="EMBL" id="MZGW01000004">
    <property type="protein sequence ID" value="OPJ55651.1"/>
    <property type="molecule type" value="Genomic_DNA"/>
</dbReference>
<accession>A0A1V4I6Q1</accession>
<evidence type="ECO:0000313" key="2">
    <source>
        <dbReference type="Proteomes" id="UP000190140"/>
    </source>
</evidence>
<dbReference type="AlphaFoldDB" id="A0A1V4I6Q1"/>
<sequence>MSNTTKGNLNFHESFCLELEYIGKILQIADNYGYLTKEEVSELTGIPTGDKSGKVEPHIYYANYMNLIDVNKDGGKYLLKKTDLGNLIYNEDLFLVENVSKAMCNYFLNSERFGATMWFQIFRIITDKYGDVINEEVLINELKDMNGIKINLTPFRSTYRNDNSLKSLHLLEIIDEDARKVKFNKNNINKDLMYVYSYTLLKELEALDVNRQEFTVSEIIEDIKWHRGFCWDEEVAMNVLDELSDMRILSLNKQLIPVTVIKNINSEDLLDKVYSLLS</sequence>
<proteinExistence type="predicted"/>
<dbReference type="RefSeq" id="WP_079412464.1">
    <property type="nucleotide sequence ID" value="NZ_MZGW01000004.1"/>
</dbReference>
<name>A0A1V4I6Q1_9FIRM</name>
<comment type="caution">
    <text evidence="1">The sequence shown here is derived from an EMBL/GenBank/DDBJ whole genome shotgun (WGS) entry which is preliminary data.</text>
</comment>
<reference evidence="1 2" key="1">
    <citation type="submission" date="2017-03" db="EMBL/GenBank/DDBJ databases">
        <title>Genome sequence of Clostridium thermoalcaliphilum DSM 7309.</title>
        <authorList>
            <person name="Poehlein A."/>
            <person name="Daniel R."/>
        </authorList>
    </citation>
    <scope>NUCLEOTIDE SEQUENCE [LARGE SCALE GENOMIC DNA]</scope>
    <source>
        <strain evidence="1 2">DSM 7309</strain>
    </source>
</reference>
<dbReference type="Proteomes" id="UP000190140">
    <property type="component" value="Unassembled WGS sequence"/>
</dbReference>
<dbReference type="STRING" id="29349.CLOTH_14100"/>
<evidence type="ECO:0000313" key="1">
    <source>
        <dbReference type="EMBL" id="OPJ55651.1"/>
    </source>
</evidence>
<protein>
    <recommendedName>
        <fullName evidence="3">DUF4007 domain-containing protein</fullName>
    </recommendedName>
</protein>
<dbReference type="OrthoDB" id="5760934at2"/>
<keyword evidence="2" id="KW-1185">Reference proteome</keyword>